<sequence length="190" mass="21983">MATCRGGFSIGSFGQYLPRQFTICRNYKLKESANATTSKTSKDKMDRIFAIHVFVVIRTISSCLQIRQYARNGKERGLILAWCHILTYRNKDGCRDVGTNKDYTYLYALPMRRKLCLYKLPSRRCGKGIFNVPDIAEFTEPPNFHCHHEPAKFSEELKKCRLVMLASNRVELINWYACLFKTSSVLFSKV</sequence>
<evidence type="ECO:0000313" key="2">
    <source>
        <dbReference type="Proteomes" id="UP001162164"/>
    </source>
</evidence>
<accession>A0ABQ9K4E5</accession>
<proteinExistence type="predicted"/>
<protein>
    <submittedName>
        <fullName evidence="1">Uncharacterized protein</fullName>
    </submittedName>
</protein>
<organism evidence="1 2">
    <name type="scientific">Molorchus minor</name>
    <dbReference type="NCBI Taxonomy" id="1323400"/>
    <lineage>
        <taxon>Eukaryota</taxon>
        <taxon>Metazoa</taxon>
        <taxon>Ecdysozoa</taxon>
        <taxon>Arthropoda</taxon>
        <taxon>Hexapoda</taxon>
        <taxon>Insecta</taxon>
        <taxon>Pterygota</taxon>
        <taxon>Neoptera</taxon>
        <taxon>Endopterygota</taxon>
        <taxon>Coleoptera</taxon>
        <taxon>Polyphaga</taxon>
        <taxon>Cucujiformia</taxon>
        <taxon>Chrysomeloidea</taxon>
        <taxon>Cerambycidae</taxon>
        <taxon>Lamiinae</taxon>
        <taxon>Monochamini</taxon>
        <taxon>Molorchus</taxon>
    </lineage>
</organism>
<name>A0ABQ9K4E5_9CUCU</name>
<dbReference type="EMBL" id="JAPWTJ010000013">
    <property type="protein sequence ID" value="KAJ8985465.1"/>
    <property type="molecule type" value="Genomic_DNA"/>
</dbReference>
<keyword evidence="2" id="KW-1185">Reference proteome</keyword>
<dbReference type="Proteomes" id="UP001162164">
    <property type="component" value="Unassembled WGS sequence"/>
</dbReference>
<evidence type="ECO:0000313" key="1">
    <source>
        <dbReference type="EMBL" id="KAJ8985465.1"/>
    </source>
</evidence>
<comment type="caution">
    <text evidence="1">The sequence shown here is derived from an EMBL/GenBank/DDBJ whole genome shotgun (WGS) entry which is preliminary data.</text>
</comment>
<gene>
    <name evidence="1" type="ORF">NQ317_015004</name>
</gene>
<reference evidence="1" key="1">
    <citation type="journal article" date="2023" name="Insect Mol. Biol.">
        <title>Genome sequencing provides insights into the evolution of gene families encoding plant cell wall-degrading enzymes in longhorned beetles.</title>
        <authorList>
            <person name="Shin N.R."/>
            <person name="Okamura Y."/>
            <person name="Kirsch R."/>
            <person name="Pauchet Y."/>
        </authorList>
    </citation>
    <scope>NUCLEOTIDE SEQUENCE</scope>
    <source>
        <strain evidence="1">MMC_N1</strain>
    </source>
</reference>